<reference evidence="2 3" key="1">
    <citation type="submission" date="2013-09" db="EMBL/GenBank/DDBJ databases">
        <title>Whole genome shotgun sequence of Vibrio proteolyticus NBRC 13287.</title>
        <authorList>
            <person name="Isaki S."/>
            <person name="Hosoyama A."/>
            <person name="Numata M."/>
            <person name="Hashimoto M."/>
            <person name="Hosoyama Y."/>
            <person name="Tsuchikane K."/>
            <person name="Noguchi M."/>
            <person name="Hirakata S."/>
            <person name="Ichikawa N."/>
            <person name="Ohji S."/>
            <person name="Yamazoe A."/>
            <person name="Fujita N."/>
        </authorList>
    </citation>
    <scope>NUCLEOTIDE SEQUENCE [LARGE SCALE GENOMIC DNA]</scope>
    <source>
        <strain evidence="2 3">NBRC 13287</strain>
    </source>
</reference>
<dbReference type="InterPro" id="IPR024726">
    <property type="entry name" value="FhuF_C"/>
</dbReference>
<organism evidence="2 3">
    <name type="scientific">Vibrio proteolyticus NBRC 13287</name>
    <dbReference type="NCBI Taxonomy" id="1219065"/>
    <lineage>
        <taxon>Bacteria</taxon>
        <taxon>Pseudomonadati</taxon>
        <taxon>Pseudomonadota</taxon>
        <taxon>Gammaproteobacteria</taxon>
        <taxon>Vibrionales</taxon>
        <taxon>Vibrionaceae</taxon>
        <taxon>Vibrio</taxon>
    </lineage>
</organism>
<dbReference type="GO" id="GO:0051537">
    <property type="term" value="F:2 iron, 2 sulfur cluster binding"/>
    <property type="evidence" value="ECO:0007669"/>
    <property type="project" value="InterPro"/>
</dbReference>
<dbReference type="Proteomes" id="UP000016570">
    <property type="component" value="Unassembled WGS sequence"/>
</dbReference>
<gene>
    <name evidence="2" type="ORF">VPR01S_01_01540</name>
</gene>
<evidence type="ECO:0000313" key="3">
    <source>
        <dbReference type="Proteomes" id="UP000016570"/>
    </source>
</evidence>
<dbReference type="Pfam" id="PF11575">
    <property type="entry name" value="FhuF_C"/>
    <property type="match status" value="1"/>
</dbReference>
<dbReference type="eggNOG" id="ENOG503351S">
    <property type="taxonomic scope" value="Bacteria"/>
</dbReference>
<dbReference type="STRING" id="1219065.VPR01S_01_01540"/>
<comment type="caution">
    <text evidence="2">The sequence shown here is derived from an EMBL/GenBank/DDBJ whole genome shotgun (WGS) entry which is preliminary data.</text>
</comment>
<accession>U2ZCF8</accession>
<dbReference type="RefSeq" id="WP_021703373.1">
    <property type="nucleotide sequence ID" value="NZ_BATJ01000001.1"/>
</dbReference>
<keyword evidence="3" id="KW-1185">Reference proteome</keyword>
<name>U2ZCF8_VIBPR</name>
<dbReference type="InterPro" id="IPR023998">
    <property type="entry name" value="FCR-like"/>
</dbReference>
<dbReference type="NCBIfam" id="TIGR03950">
    <property type="entry name" value="sidero_Fe_reduc"/>
    <property type="match status" value="1"/>
</dbReference>
<feature type="domain" description="Ferric siderophore reductase C-terminal" evidence="1">
    <location>
        <begin position="211"/>
        <end position="231"/>
    </location>
</feature>
<proteinExistence type="predicted"/>
<dbReference type="AlphaFoldDB" id="U2ZCF8"/>
<dbReference type="EMBL" id="BATJ01000001">
    <property type="protein sequence ID" value="GAD65381.1"/>
    <property type="molecule type" value="Genomic_DNA"/>
</dbReference>
<evidence type="ECO:0000259" key="1">
    <source>
        <dbReference type="Pfam" id="PF11575"/>
    </source>
</evidence>
<evidence type="ECO:0000313" key="2">
    <source>
        <dbReference type="EMBL" id="GAD65381.1"/>
    </source>
</evidence>
<sequence length="237" mass="27142">MQHGFFDELFHHAKQITPYLSGEIGPVPELSIHISTPASETIQALYHRLAQSNPDAGSAYWLTRTWDLLCWQPVYIAFLSIYGFRTLPDIHRMAQLVQPEFIAGYRFADANHIHGDEETLIAEAGRQLTELLAFYRDQISQWSRIRPGFTNHLLADLLLGCIIKVQQFFPELTNDYLTEQAALWLNACQLPDKHLKSLSVHPQSGRLQLVRTSCCLVFKCQGRELCADCPRHPDNRK</sequence>
<protein>
    <recommendedName>
        <fullName evidence="1">Ferric siderophore reductase C-terminal domain-containing protein</fullName>
    </recommendedName>
</protein>